<feature type="compositionally biased region" description="Basic and acidic residues" evidence="1">
    <location>
        <begin position="59"/>
        <end position="70"/>
    </location>
</feature>
<name>B6WVM8_9BACT</name>
<dbReference type="EMBL" id="ABXU01000065">
    <property type="protein sequence ID" value="EEB32934.1"/>
    <property type="molecule type" value="Genomic_DNA"/>
</dbReference>
<feature type="region of interest" description="Disordered" evidence="1">
    <location>
        <begin position="20"/>
        <end position="141"/>
    </location>
</feature>
<reference evidence="2 3" key="1">
    <citation type="submission" date="2008-10" db="EMBL/GenBank/DDBJ databases">
        <title>Draft genome sequence of Desulvovibrio piger (ATCC 29098).</title>
        <authorList>
            <person name="Sudarsanam P."/>
            <person name="Ley R."/>
            <person name="Guruge J."/>
            <person name="Turnbaugh P.J."/>
            <person name="Mahowald M."/>
            <person name="Liep D."/>
            <person name="Gordon J."/>
        </authorList>
    </citation>
    <scope>NUCLEOTIDE SEQUENCE [LARGE SCALE GENOMIC DNA]</scope>
    <source>
        <strain evidence="2 3">ATCC 29098</strain>
    </source>
</reference>
<proteinExistence type="predicted"/>
<evidence type="ECO:0000256" key="1">
    <source>
        <dbReference type="SAM" id="MobiDB-lite"/>
    </source>
</evidence>
<organism evidence="2 3">
    <name type="scientific">Desulfovibrio piger ATCC 29098</name>
    <dbReference type="NCBI Taxonomy" id="411464"/>
    <lineage>
        <taxon>Bacteria</taxon>
        <taxon>Pseudomonadati</taxon>
        <taxon>Thermodesulfobacteriota</taxon>
        <taxon>Desulfovibrionia</taxon>
        <taxon>Desulfovibrionales</taxon>
        <taxon>Desulfovibrionaceae</taxon>
        <taxon>Desulfovibrio</taxon>
    </lineage>
</organism>
<protein>
    <submittedName>
        <fullName evidence="2">Uncharacterized protein</fullName>
    </submittedName>
</protein>
<reference evidence="2 3" key="2">
    <citation type="submission" date="2008-10" db="EMBL/GenBank/DDBJ databases">
        <authorList>
            <person name="Fulton L."/>
            <person name="Clifton S."/>
            <person name="Fulton B."/>
            <person name="Xu J."/>
            <person name="Minx P."/>
            <person name="Pepin K.H."/>
            <person name="Johnson M."/>
            <person name="Bhonagiri V."/>
            <person name="Nash W.E."/>
            <person name="Mardis E.R."/>
            <person name="Wilson R.K."/>
        </authorList>
    </citation>
    <scope>NUCLEOTIDE SEQUENCE [LARGE SCALE GENOMIC DNA]</scope>
    <source>
        <strain evidence="2 3">ATCC 29098</strain>
    </source>
</reference>
<gene>
    <name evidence="2" type="ORF">DESPIG_02146</name>
</gene>
<dbReference type="Proteomes" id="UP000003676">
    <property type="component" value="Unassembled WGS sequence"/>
</dbReference>
<evidence type="ECO:0000313" key="2">
    <source>
        <dbReference type="EMBL" id="EEB32934.1"/>
    </source>
</evidence>
<evidence type="ECO:0000313" key="3">
    <source>
        <dbReference type="Proteomes" id="UP000003676"/>
    </source>
</evidence>
<accession>B6WVM8</accession>
<dbReference type="AlphaFoldDB" id="B6WVM8"/>
<feature type="compositionally biased region" description="Basic and acidic residues" evidence="1">
    <location>
        <begin position="92"/>
        <end position="108"/>
    </location>
</feature>
<comment type="caution">
    <text evidence="2">The sequence shown here is derived from an EMBL/GenBank/DDBJ whole genome shotgun (WGS) entry which is preliminary data.</text>
</comment>
<sequence>MGSLSTGQAPFFYAFFPPSLLPKGRDLPKHGLRGPYCRHAGRAGERPRPEGPASQALRAGKDAVRCEKAGRSGGSPLRSGQASGTGSRWPRRFPEDVDAARRIPDGSGHRHTGRRLVVRLDVPPPAVRRRSGKRLKFDFIH</sequence>
<dbReference type="HOGENOM" id="CLU_1822273_0_0_7"/>